<feature type="compositionally biased region" description="Low complexity" evidence="25">
    <location>
        <begin position="1253"/>
        <end position="1271"/>
    </location>
</feature>
<dbReference type="Pfam" id="PF00084">
    <property type="entry name" value="Sushi"/>
    <property type="match status" value="1"/>
</dbReference>
<comment type="caution">
    <text evidence="32">The sequence shown here is derived from an EMBL/GenBank/DDBJ whole genome shotgun (WGS) entry which is preliminary data.</text>
</comment>
<evidence type="ECO:0000256" key="17">
    <source>
        <dbReference type="ARBA" id="ARBA00043896"/>
    </source>
</evidence>
<feature type="region of interest" description="Disordered" evidence="25">
    <location>
        <begin position="1128"/>
        <end position="1177"/>
    </location>
</feature>
<feature type="region of interest" description="Disordered" evidence="25">
    <location>
        <begin position="1026"/>
        <end position="1051"/>
    </location>
</feature>
<dbReference type="InterPro" id="IPR001881">
    <property type="entry name" value="EGF-like_Ca-bd_dom"/>
</dbReference>
<dbReference type="CDD" id="cd03520">
    <property type="entry name" value="Link_domain_CSPGs_modules_2_4"/>
    <property type="match status" value="1"/>
</dbReference>
<dbReference type="SUPFAM" id="SSF56436">
    <property type="entry name" value="C-type lectin-like"/>
    <property type="match status" value="3"/>
</dbReference>
<keyword evidence="15" id="KW-0373">Hyaluronic acid</keyword>
<evidence type="ECO:0000256" key="9">
    <source>
        <dbReference type="ARBA" id="ARBA00022737"/>
    </source>
</evidence>
<dbReference type="PROSITE" id="PS00010">
    <property type="entry name" value="ASX_HYDROXYL"/>
    <property type="match status" value="1"/>
</dbReference>
<dbReference type="PANTHER" id="PTHR22804">
    <property type="entry name" value="AGGRECAN/VERSICAN PROTEOGLYCAN"/>
    <property type="match status" value="1"/>
</dbReference>
<keyword evidence="11" id="KW-0654">Proteoglycan</keyword>
<evidence type="ECO:0000256" key="4">
    <source>
        <dbReference type="ARBA" id="ARBA00022530"/>
    </source>
</evidence>
<dbReference type="PROSITE" id="PS50026">
    <property type="entry name" value="EGF_3"/>
    <property type="match status" value="2"/>
</dbReference>
<feature type="compositionally biased region" description="Basic and acidic residues" evidence="25">
    <location>
        <begin position="521"/>
        <end position="544"/>
    </location>
</feature>
<dbReference type="InterPro" id="IPR007110">
    <property type="entry name" value="Ig-like_dom"/>
</dbReference>
<dbReference type="PROSITE" id="PS50923">
    <property type="entry name" value="SUSHI"/>
    <property type="match status" value="1"/>
</dbReference>
<feature type="disulfide bond" evidence="24">
    <location>
        <begin position="211"/>
        <end position="232"/>
    </location>
</feature>
<reference evidence="32" key="1">
    <citation type="journal article" date="2023" name="Science">
        <title>Genome structures resolve the early diversification of teleost fishes.</title>
        <authorList>
            <person name="Parey E."/>
            <person name="Louis A."/>
            <person name="Montfort J."/>
            <person name="Bouchez O."/>
            <person name="Roques C."/>
            <person name="Iampietro C."/>
            <person name="Lluch J."/>
            <person name="Castinel A."/>
            <person name="Donnadieu C."/>
            <person name="Desvignes T."/>
            <person name="Floi Bucao C."/>
            <person name="Jouanno E."/>
            <person name="Wen M."/>
            <person name="Mejri S."/>
            <person name="Dirks R."/>
            <person name="Jansen H."/>
            <person name="Henkel C."/>
            <person name="Chen W.J."/>
            <person name="Zahm M."/>
            <person name="Cabau C."/>
            <person name="Klopp C."/>
            <person name="Thompson A.W."/>
            <person name="Robinson-Rechavi M."/>
            <person name="Braasch I."/>
            <person name="Lecointre G."/>
            <person name="Bobe J."/>
            <person name="Postlethwait J.H."/>
            <person name="Berthelot C."/>
            <person name="Roest Crollius H."/>
            <person name="Guiguen Y."/>
        </authorList>
    </citation>
    <scope>NUCLEOTIDE SEQUENCE</scope>
    <source>
        <strain evidence="32">Concon-B</strain>
    </source>
</reference>
<dbReference type="InterPro" id="IPR016187">
    <property type="entry name" value="CTDL_fold"/>
</dbReference>
<evidence type="ECO:0000256" key="6">
    <source>
        <dbReference type="ARBA" id="ARBA00022659"/>
    </source>
</evidence>
<evidence type="ECO:0000313" key="33">
    <source>
        <dbReference type="Proteomes" id="UP001152803"/>
    </source>
</evidence>
<keyword evidence="7 26" id="KW-0732">Signal</keyword>
<dbReference type="PROSITE" id="PS50835">
    <property type="entry name" value="IG_LIKE"/>
    <property type="match status" value="1"/>
</dbReference>
<dbReference type="CDD" id="cd03588">
    <property type="entry name" value="CLECT_CSPGs"/>
    <property type="match status" value="1"/>
</dbReference>
<dbReference type="Pfam" id="PF07686">
    <property type="entry name" value="V-set"/>
    <property type="match status" value="1"/>
</dbReference>
<dbReference type="Gene3D" id="2.10.70.10">
    <property type="entry name" value="Complement Module, domain 1"/>
    <property type="match status" value="1"/>
</dbReference>
<dbReference type="OrthoDB" id="5860362at2759"/>
<dbReference type="InterPro" id="IPR000742">
    <property type="entry name" value="EGF"/>
</dbReference>
<evidence type="ECO:0000259" key="31">
    <source>
        <dbReference type="PROSITE" id="PS50963"/>
    </source>
</evidence>
<dbReference type="Proteomes" id="UP001152803">
    <property type="component" value="Unassembled WGS sequence"/>
</dbReference>
<name>A0A9Q1HU84_CONCO</name>
<evidence type="ECO:0000256" key="2">
    <source>
        <dbReference type="ARBA" id="ARBA00004593"/>
    </source>
</evidence>
<dbReference type="CDD" id="cd03517">
    <property type="entry name" value="Link_domain_CSPGs_modules_1_3"/>
    <property type="match status" value="1"/>
</dbReference>
<dbReference type="SMART" id="SM00181">
    <property type="entry name" value="EGF"/>
    <property type="match status" value="2"/>
</dbReference>
<dbReference type="GO" id="GO:0001750">
    <property type="term" value="C:photoreceptor outer segment"/>
    <property type="evidence" value="ECO:0007669"/>
    <property type="project" value="UniProtKB-SubCell"/>
</dbReference>
<dbReference type="FunFam" id="3.10.100.10:FF:000011">
    <property type="entry name" value="Aggrecan core protein"/>
    <property type="match status" value="1"/>
</dbReference>
<dbReference type="PROSITE" id="PS01241">
    <property type="entry name" value="LINK_1"/>
    <property type="match status" value="2"/>
</dbReference>
<dbReference type="FunFam" id="2.10.25.10:FF:000012">
    <property type="entry name" value="Delta-like protein"/>
    <property type="match status" value="1"/>
</dbReference>
<dbReference type="InterPro" id="IPR036179">
    <property type="entry name" value="Ig-like_dom_sf"/>
</dbReference>
<dbReference type="FunFam" id="3.10.100.10:FF:000003">
    <property type="entry name" value="Versican core protein"/>
    <property type="match status" value="1"/>
</dbReference>
<dbReference type="InterPro" id="IPR013106">
    <property type="entry name" value="Ig_V-set"/>
</dbReference>
<evidence type="ECO:0000259" key="29">
    <source>
        <dbReference type="PROSITE" id="PS50835"/>
    </source>
</evidence>
<feature type="compositionally biased region" description="Polar residues" evidence="25">
    <location>
        <begin position="917"/>
        <end position="932"/>
    </location>
</feature>
<feature type="disulfide bond" evidence="23">
    <location>
        <begin position="1581"/>
        <end position="1608"/>
    </location>
</feature>
<feature type="compositionally biased region" description="Polar residues" evidence="25">
    <location>
        <begin position="978"/>
        <end position="989"/>
    </location>
</feature>
<dbReference type="InterPro" id="IPR050691">
    <property type="entry name" value="Hyaluronan_bind_Proteoglycan"/>
</dbReference>
<evidence type="ECO:0000256" key="11">
    <source>
        <dbReference type="ARBA" id="ARBA00022974"/>
    </source>
</evidence>
<dbReference type="SMART" id="SM00409">
    <property type="entry name" value="IG"/>
    <property type="match status" value="1"/>
</dbReference>
<dbReference type="Gene3D" id="2.60.40.10">
    <property type="entry name" value="Immunoglobulins"/>
    <property type="match status" value="1"/>
</dbReference>
<dbReference type="GO" id="GO:0005540">
    <property type="term" value="F:hyaluronic acid binding"/>
    <property type="evidence" value="ECO:0007669"/>
    <property type="project" value="UniProtKB-KW"/>
</dbReference>
<feature type="domain" description="Link" evidence="31">
    <location>
        <begin position="165"/>
        <end position="260"/>
    </location>
</feature>
<dbReference type="EMBL" id="JAFJMO010000012">
    <property type="protein sequence ID" value="KAJ8261153.1"/>
    <property type="molecule type" value="Genomic_DNA"/>
</dbReference>
<feature type="compositionally biased region" description="Basic and acidic residues" evidence="25">
    <location>
        <begin position="1063"/>
        <end position="1072"/>
    </location>
</feature>
<dbReference type="Gene3D" id="2.10.25.10">
    <property type="entry name" value="Laminin"/>
    <property type="match status" value="2"/>
</dbReference>
<dbReference type="Pfam" id="PF00008">
    <property type="entry name" value="EGF"/>
    <property type="match status" value="2"/>
</dbReference>
<evidence type="ECO:0000256" key="22">
    <source>
        <dbReference type="PROSITE-ProRule" id="PRU00076"/>
    </source>
</evidence>
<feature type="compositionally biased region" description="Basic and acidic residues" evidence="25">
    <location>
        <begin position="798"/>
        <end position="815"/>
    </location>
</feature>
<evidence type="ECO:0000256" key="12">
    <source>
        <dbReference type="ARBA" id="ARBA00023157"/>
    </source>
</evidence>
<keyword evidence="16" id="KW-0393">Immunoglobulin domain</keyword>
<evidence type="ECO:0000256" key="13">
    <source>
        <dbReference type="ARBA" id="ARBA00023180"/>
    </source>
</evidence>
<keyword evidence="9" id="KW-0677">Repeat</keyword>
<dbReference type="PRINTS" id="PR01265">
    <property type="entry name" value="LINKMODULE"/>
</dbReference>
<dbReference type="SMART" id="SM00034">
    <property type="entry name" value="CLECT"/>
    <property type="match status" value="1"/>
</dbReference>
<evidence type="ECO:0000259" key="28">
    <source>
        <dbReference type="PROSITE" id="PS50041"/>
    </source>
</evidence>
<dbReference type="InterPro" id="IPR033987">
    <property type="entry name" value="CSPG_CTLD"/>
</dbReference>
<feature type="domain" description="EGF-like" evidence="27">
    <location>
        <begin position="1345"/>
        <end position="1381"/>
    </location>
</feature>
<dbReference type="Pfam" id="PF00059">
    <property type="entry name" value="Lectin_C"/>
    <property type="match status" value="1"/>
</dbReference>
<comment type="function">
    <text evidence="17">May play a role in intercellular signaling and in connecting cells with the extracellular matrix. May take part in the regulation of cell motility, growth and differentiation. Binds hyaluronic acid.</text>
</comment>
<evidence type="ECO:0000256" key="25">
    <source>
        <dbReference type="SAM" id="MobiDB-lite"/>
    </source>
</evidence>
<dbReference type="GO" id="GO:0005615">
    <property type="term" value="C:extracellular space"/>
    <property type="evidence" value="ECO:0007669"/>
    <property type="project" value="TreeGrafter"/>
</dbReference>
<protein>
    <recommendedName>
        <fullName evidence="18">Versican core protein</fullName>
    </recommendedName>
    <alternativeName>
        <fullName evidence="19">Chondroitin sulfate proteoglycan core protein 2</fullName>
    </alternativeName>
    <alternativeName>
        <fullName evidence="20">Large fibroblast proteoglycan</fullName>
    </alternativeName>
    <alternativeName>
        <fullName evidence="21">PG-M</fullName>
    </alternativeName>
</protein>
<dbReference type="FunFam" id="3.10.100.10:FF:000002">
    <property type="entry name" value="Hyaluronan proteoglycan link protein 1"/>
    <property type="match status" value="1"/>
</dbReference>
<feature type="chain" id="PRO_5040149629" description="Versican core protein" evidence="26">
    <location>
        <begin position="19"/>
        <end position="1654"/>
    </location>
</feature>
<dbReference type="InterPro" id="IPR018378">
    <property type="entry name" value="C-type_lectin_CS"/>
</dbReference>
<dbReference type="InterPro" id="IPR000436">
    <property type="entry name" value="Sushi_SCR_CCP_dom"/>
</dbReference>
<dbReference type="SUPFAM" id="SSF48726">
    <property type="entry name" value="Immunoglobulin"/>
    <property type="match status" value="1"/>
</dbReference>
<organism evidence="32 33">
    <name type="scientific">Conger conger</name>
    <name type="common">Conger eel</name>
    <name type="synonym">Muraena conger</name>
    <dbReference type="NCBI Taxonomy" id="82655"/>
    <lineage>
        <taxon>Eukaryota</taxon>
        <taxon>Metazoa</taxon>
        <taxon>Chordata</taxon>
        <taxon>Craniata</taxon>
        <taxon>Vertebrata</taxon>
        <taxon>Euteleostomi</taxon>
        <taxon>Actinopterygii</taxon>
        <taxon>Neopterygii</taxon>
        <taxon>Teleostei</taxon>
        <taxon>Anguilliformes</taxon>
        <taxon>Congridae</taxon>
        <taxon>Conger</taxon>
    </lineage>
</organism>
<dbReference type="GO" id="GO:0010001">
    <property type="term" value="P:glial cell differentiation"/>
    <property type="evidence" value="ECO:0007669"/>
    <property type="project" value="TreeGrafter"/>
</dbReference>
<feature type="domain" description="Link" evidence="31">
    <location>
        <begin position="261"/>
        <end position="360"/>
    </location>
</feature>
<evidence type="ECO:0000256" key="21">
    <source>
        <dbReference type="ARBA" id="ARBA00044266"/>
    </source>
</evidence>
<dbReference type="InterPro" id="IPR013783">
    <property type="entry name" value="Ig-like_fold"/>
</dbReference>
<accession>A0A9Q1HU84</accession>
<comment type="subcellular location">
    <subcellularLocation>
        <location evidence="1">Cell projection</location>
        <location evidence="1">Cilium</location>
        <location evidence="1">Photoreceptor outer segment</location>
    </subcellularLocation>
    <subcellularLocation>
        <location evidence="2">Secreted</location>
        <location evidence="2">Extracellular space</location>
        <location evidence="2">Extracellular matrix</location>
        <location evidence="2">Interphotoreceptor matrix</location>
    </subcellularLocation>
</comment>
<dbReference type="SMART" id="SM00406">
    <property type="entry name" value="IGv"/>
    <property type="match status" value="1"/>
</dbReference>
<dbReference type="SMART" id="SM00445">
    <property type="entry name" value="LINK"/>
    <property type="match status" value="2"/>
</dbReference>
<evidence type="ECO:0000313" key="32">
    <source>
        <dbReference type="EMBL" id="KAJ8261153.1"/>
    </source>
</evidence>
<evidence type="ECO:0000256" key="5">
    <source>
        <dbReference type="ARBA" id="ARBA00022536"/>
    </source>
</evidence>
<feature type="compositionally biased region" description="Basic and acidic residues" evidence="25">
    <location>
        <begin position="1033"/>
        <end position="1042"/>
    </location>
</feature>
<dbReference type="InterPro" id="IPR001304">
    <property type="entry name" value="C-type_lectin-like"/>
</dbReference>
<dbReference type="InterPro" id="IPR000538">
    <property type="entry name" value="Link_dom"/>
</dbReference>
<feature type="region of interest" description="Disordered" evidence="25">
    <location>
        <begin position="373"/>
        <end position="401"/>
    </location>
</feature>
<dbReference type="CDD" id="cd00054">
    <property type="entry name" value="EGF_CA"/>
    <property type="match status" value="2"/>
</dbReference>
<dbReference type="GO" id="GO:0001501">
    <property type="term" value="P:skeletal system development"/>
    <property type="evidence" value="ECO:0007669"/>
    <property type="project" value="TreeGrafter"/>
</dbReference>
<feature type="domain" description="EGF-like" evidence="27">
    <location>
        <begin position="1383"/>
        <end position="1419"/>
    </location>
</feature>
<evidence type="ECO:0000256" key="18">
    <source>
        <dbReference type="ARBA" id="ARBA00044099"/>
    </source>
</evidence>
<evidence type="ECO:0000256" key="24">
    <source>
        <dbReference type="PROSITE-ProRule" id="PRU00323"/>
    </source>
</evidence>
<feature type="domain" description="Ig-like" evidence="29">
    <location>
        <begin position="24"/>
        <end position="159"/>
    </location>
</feature>
<dbReference type="GO" id="GO:0072534">
    <property type="term" value="C:perineuronal net"/>
    <property type="evidence" value="ECO:0007669"/>
    <property type="project" value="TreeGrafter"/>
</dbReference>
<dbReference type="GO" id="GO:0007155">
    <property type="term" value="P:cell adhesion"/>
    <property type="evidence" value="ECO:0007669"/>
    <property type="project" value="InterPro"/>
</dbReference>
<dbReference type="GO" id="GO:0045202">
    <property type="term" value="C:synapse"/>
    <property type="evidence" value="ECO:0007669"/>
    <property type="project" value="TreeGrafter"/>
</dbReference>
<dbReference type="SUPFAM" id="SSF57535">
    <property type="entry name" value="Complement control module/SCR domain"/>
    <property type="match status" value="1"/>
</dbReference>
<feature type="disulfide bond" evidence="22">
    <location>
        <begin position="1371"/>
        <end position="1380"/>
    </location>
</feature>
<dbReference type="GO" id="GO:0005509">
    <property type="term" value="F:calcium ion binding"/>
    <property type="evidence" value="ECO:0007669"/>
    <property type="project" value="InterPro"/>
</dbReference>
<dbReference type="Gene3D" id="3.10.100.10">
    <property type="entry name" value="Mannose-Binding Protein A, subunit A"/>
    <property type="match status" value="3"/>
</dbReference>
<dbReference type="GO" id="GO:0007417">
    <property type="term" value="P:central nervous system development"/>
    <property type="evidence" value="ECO:0007669"/>
    <property type="project" value="TreeGrafter"/>
</dbReference>
<evidence type="ECO:0000256" key="14">
    <source>
        <dbReference type="ARBA" id="ARBA00023273"/>
    </source>
</evidence>
<dbReference type="GO" id="GO:0030246">
    <property type="term" value="F:carbohydrate binding"/>
    <property type="evidence" value="ECO:0007669"/>
    <property type="project" value="UniProtKB-KW"/>
</dbReference>
<dbReference type="InterPro" id="IPR035976">
    <property type="entry name" value="Sushi/SCR/CCP_sf"/>
</dbReference>
<proteinExistence type="predicted"/>
<dbReference type="InterPro" id="IPR003599">
    <property type="entry name" value="Ig_sub"/>
</dbReference>
<dbReference type="PROSITE" id="PS01187">
    <property type="entry name" value="EGF_CA"/>
    <property type="match status" value="1"/>
</dbReference>
<keyword evidence="8" id="KW-0430">Lectin</keyword>
<evidence type="ECO:0000256" key="15">
    <source>
        <dbReference type="ARBA" id="ARBA00023290"/>
    </source>
</evidence>
<comment type="caution">
    <text evidence="22">Lacks conserved residue(s) required for the propagation of feature annotation.</text>
</comment>
<evidence type="ECO:0000256" key="7">
    <source>
        <dbReference type="ARBA" id="ARBA00022729"/>
    </source>
</evidence>
<feature type="region of interest" description="Disordered" evidence="25">
    <location>
        <begin position="756"/>
        <end position="1003"/>
    </location>
</feature>
<evidence type="ECO:0000259" key="30">
    <source>
        <dbReference type="PROSITE" id="PS50923"/>
    </source>
</evidence>
<keyword evidence="10" id="KW-0106">Calcium</keyword>
<dbReference type="FunFam" id="2.10.70.10:FF:000003">
    <property type="entry name" value="Versican core protein"/>
    <property type="match status" value="1"/>
</dbReference>
<evidence type="ECO:0000259" key="27">
    <source>
        <dbReference type="PROSITE" id="PS50026"/>
    </source>
</evidence>
<dbReference type="InterPro" id="IPR016186">
    <property type="entry name" value="C-type_lectin-like/link_sf"/>
</dbReference>
<feature type="region of interest" description="Disordered" evidence="25">
    <location>
        <begin position="449"/>
        <end position="544"/>
    </location>
</feature>
<dbReference type="GO" id="GO:0033165">
    <property type="term" value="C:interphotoreceptor matrix"/>
    <property type="evidence" value="ECO:0007669"/>
    <property type="project" value="UniProtKB-SubCell"/>
</dbReference>
<feature type="disulfide bond" evidence="24">
    <location>
        <begin position="307"/>
        <end position="328"/>
    </location>
</feature>
<evidence type="ECO:0000256" key="10">
    <source>
        <dbReference type="ARBA" id="ARBA00022837"/>
    </source>
</evidence>
<evidence type="ECO:0000256" key="23">
    <source>
        <dbReference type="PROSITE-ProRule" id="PRU00302"/>
    </source>
</evidence>
<dbReference type="InterPro" id="IPR018097">
    <property type="entry name" value="EGF_Ca-bd_CS"/>
</dbReference>
<feature type="disulfide bond" evidence="23">
    <location>
        <begin position="1552"/>
        <end position="1595"/>
    </location>
</feature>
<feature type="region of interest" description="Disordered" evidence="25">
    <location>
        <begin position="713"/>
        <end position="734"/>
    </location>
</feature>
<dbReference type="PANTHER" id="PTHR22804:SF6">
    <property type="entry name" value="VERSICAN CORE PROTEIN"/>
    <property type="match status" value="1"/>
</dbReference>
<dbReference type="PROSITE" id="PS01186">
    <property type="entry name" value="EGF_2"/>
    <property type="match status" value="1"/>
</dbReference>
<evidence type="ECO:0000256" key="20">
    <source>
        <dbReference type="ARBA" id="ARBA00044263"/>
    </source>
</evidence>
<keyword evidence="5 22" id="KW-0245">EGF-like domain</keyword>
<dbReference type="Pfam" id="PF00193">
    <property type="entry name" value="Xlink"/>
    <property type="match status" value="2"/>
</dbReference>
<evidence type="ECO:0000256" key="16">
    <source>
        <dbReference type="ARBA" id="ARBA00023319"/>
    </source>
</evidence>
<evidence type="ECO:0000256" key="8">
    <source>
        <dbReference type="ARBA" id="ARBA00022734"/>
    </source>
</evidence>
<feature type="region of interest" description="Disordered" evidence="25">
    <location>
        <begin position="1063"/>
        <end position="1087"/>
    </location>
</feature>
<evidence type="ECO:0000256" key="19">
    <source>
        <dbReference type="ARBA" id="ARBA00044230"/>
    </source>
</evidence>
<gene>
    <name evidence="32" type="ORF">COCON_G00168760</name>
</gene>
<feature type="domain" description="Sushi" evidence="30">
    <location>
        <begin position="1550"/>
        <end position="1610"/>
    </location>
</feature>
<feature type="domain" description="C-type lectin" evidence="28">
    <location>
        <begin position="1432"/>
        <end position="1546"/>
    </location>
</feature>
<dbReference type="CDD" id="cd00033">
    <property type="entry name" value="CCP"/>
    <property type="match status" value="1"/>
</dbReference>
<keyword evidence="12 22" id="KW-1015">Disulfide bond</keyword>
<feature type="compositionally biased region" description="Low complexity" evidence="25">
    <location>
        <begin position="1155"/>
        <end position="1168"/>
    </location>
</feature>
<evidence type="ECO:0000256" key="1">
    <source>
        <dbReference type="ARBA" id="ARBA00004504"/>
    </source>
</evidence>
<feature type="compositionally biased region" description="Polar residues" evidence="25">
    <location>
        <begin position="816"/>
        <end position="830"/>
    </location>
</feature>
<feature type="region of interest" description="Disordered" evidence="25">
    <location>
        <begin position="1225"/>
        <end position="1288"/>
    </location>
</feature>
<feature type="disulfide bond" evidence="22">
    <location>
        <begin position="1409"/>
        <end position="1418"/>
    </location>
</feature>
<dbReference type="PROSITE" id="PS00022">
    <property type="entry name" value="EGF_1"/>
    <property type="match status" value="2"/>
</dbReference>
<dbReference type="PROSITE" id="PS50041">
    <property type="entry name" value="C_TYPE_LECTIN_2"/>
    <property type="match status" value="1"/>
</dbReference>
<keyword evidence="3" id="KW-0964">Secreted</keyword>
<sequence length="1654" mass="180259">MTLLRIRHFLWIFYVCWAVAEHEPLWQMKVHKSPPVSGSLAGKVVLSCHFSTVLTTASTLSPTSAKTTPAANPDSSTAAPDHLRIKWTKLEEDGESTVLVAQNGVIKIGPAYKGRVSVPSHPEVVGDASLTMVRLRASDAGLYRCEVMYGIEDTQETVSLDVTGVVFHYRARSSRYTLDFAEAIEACRHIGASIATADQLWAAYEDGFDQCDAGWVADQTVRYPIKRPRSGCYGDKYGRPGVRTYGLREPSEKYDVYCYVNKLHGEVYFSAAKMTLEEARRDCEGRGYVLASPGHLHAAWRKGLDRCDYGWLSDGSARYPISVPRTQCGGGLLGVRTLYQYQNQTGFPKPTEKFGAFCFHGQDPVTPEPITTVSPSLVSSGKLESRTTPIPVGTTPLPEAPSMFSTSMAPSRERGSLGLVTLPPEATFTIHEFDVEDFISETHGKVESIPRGDALDRAMLPPLPTMRSSPPYLDIAEEEDSSPGLPLGVKSTTASPRAQGVQEGSRVEHPAEDGSSGSPDSESKSGERETEKEPSSPHHDLAKPAIVYKEEKEGSADSDVSKDVPKAETVSVTTEVVVIEESTTRVPGLFEEAAKVKAEVDSEYLTPSTVPHTVDKPLDIHDVAIPTKFPFHLLIVKAEETNQSVDPILEFLGEPLGIGSPDIPTPAIDSELLLGSGDNDLFPSSATTVPTLSFINGKHELTLEPERVQEARGDKFESVSPSENEVPQFEGPEDFPQETTISFDYAIIITGALPEEENVSRESVSAKPGTLISTTLEHDDKDSIGSDTFVESVPPQRPLEKEEASGEEPKIKETTSTHAPATVGPSTPLGTTPGKDASLAEKEISPDVSTHRTLMDEDLEGSTGPEGSGHEDSAVPTTESFRQIAGVTDEAEISESGKASEDVGVEFTTKPPIKVFSGTTSGPPADTRQQPEASGDFEGSTSAEEEGSTSDLYPPTSIEEESKKDVHKAVSPLEVPSTAKTVTETSGDQTPEKLPKKTSVTKSPLLLDTKVESTTIHVKIDVKTQETLSIKESSGEKIDAEHPVAIPTPTSSYIKTGLEEKLAEEKHDEEKPFSTATKSTEKHCTGHEDVCKERPIINVDTSLIVESSPSPFPIHTEEAVGMAVATITPKTSSEETRELEGSGEVLAPDSKHVLSKSTPAQPTTTSSSLEEFSGDNLTTAQPEVVIYVEATIIPKPDATPAEDSFQQVVAEVTSTHLPFADKVLVETGPITTKPESTSSSSSEERRHPSLTPGAEVVKSESSSSESSSGEMEAGKEKSSSEAAITSSTVASTTTLEDYEVVDYDNTAGSSLLEAGPPLGLDTTVAPETGTDLGYTIEGQTVDIPGVHSCTENKCLNGGSCYKRGESYICACAPGYSGVRCETDIDECQSNPCRNGATCIDGIDSFSCVCLPSYAGSLCEHDTETCDYGWHKFQGHCYKYLTHRRTWDAAERECRLQGAHLTSILSQEEQLFVNRLGHDYQWIGLNDKMFENDFRWTDGRPMQYENWRPNQPDSFFSTGEDCVVMIWHESGQWNDVPCNYHLTFTCKKGTVACSQPPVVQDARIFGSMRPRYEINSLVRYHCKDGFIQRHVPTIRCRGDGQWDEPKISCISPSTYQRTYSPKFQSNNFYNNAKRRFDESARHVHRWALRQEKNNH</sequence>
<keyword evidence="13" id="KW-0325">Glycoprotein</keyword>
<dbReference type="SUPFAM" id="SSF57196">
    <property type="entry name" value="EGF/Laminin"/>
    <property type="match status" value="1"/>
</dbReference>
<dbReference type="InterPro" id="IPR000152">
    <property type="entry name" value="EGF-type_Asp/Asn_hydroxyl_site"/>
</dbReference>
<dbReference type="SMART" id="SM00032">
    <property type="entry name" value="CCP"/>
    <property type="match status" value="1"/>
</dbReference>
<feature type="signal peptide" evidence="26">
    <location>
        <begin position="1"/>
        <end position="18"/>
    </location>
</feature>
<keyword evidence="6 23" id="KW-0768">Sushi</keyword>
<feature type="compositionally biased region" description="Basic and acidic residues" evidence="25">
    <location>
        <begin position="838"/>
        <end position="855"/>
    </location>
</feature>
<keyword evidence="14" id="KW-0966">Cell projection</keyword>
<keyword evidence="4" id="KW-0272">Extracellular matrix</keyword>
<keyword evidence="33" id="KW-1185">Reference proteome</keyword>
<evidence type="ECO:0000256" key="3">
    <source>
        <dbReference type="ARBA" id="ARBA00022525"/>
    </source>
</evidence>
<dbReference type="PROSITE" id="PS00615">
    <property type="entry name" value="C_TYPE_LECTIN_1"/>
    <property type="match status" value="1"/>
</dbReference>
<evidence type="ECO:0000256" key="26">
    <source>
        <dbReference type="SAM" id="SignalP"/>
    </source>
</evidence>
<dbReference type="SMART" id="SM00179">
    <property type="entry name" value="EGF_CA"/>
    <property type="match status" value="2"/>
</dbReference>
<dbReference type="GO" id="GO:0002052">
    <property type="term" value="P:positive regulation of neuroblast proliferation"/>
    <property type="evidence" value="ECO:0007669"/>
    <property type="project" value="TreeGrafter"/>
</dbReference>
<dbReference type="FunFam" id="2.10.25.10:FF:000006">
    <property type="entry name" value="Versican core protein-like isoform 1"/>
    <property type="match status" value="1"/>
</dbReference>
<dbReference type="PROSITE" id="PS50963">
    <property type="entry name" value="LINK_2"/>
    <property type="match status" value="2"/>
</dbReference>